<keyword evidence="10" id="KW-1185">Reference proteome</keyword>
<dbReference type="InterPro" id="IPR005828">
    <property type="entry name" value="MFS_sugar_transport-like"/>
</dbReference>
<feature type="transmembrane region" description="Helical" evidence="7">
    <location>
        <begin position="363"/>
        <end position="384"/>
    </location>
</feature>
<name>A0AAV9NK53_9EURO</name>
<dbReference type="PANTHER" id="PTHR48022">
    <property type="entry name" value="PLASTIDIC GLUCOSE TRANSPORTER 4"/>
    <property type="match status" value="1"/>
</dbReference>
<dbReference type="SUPFAM" id="SSF103473">
    <property type="entry name" value="MFS general substrate transporter"/>
    <property type="match status" value="1"/>
</dbReference>
<evidence type="ECO:0000256" key="7">
    <source>
        <dbReference type="SAM" id="Phobius"/>
    </source>
</evidence>
<dbReference type="InterPro" id="IPR050360">
    <property type="entry name" value="MFS_Sugar_Transporters"/>
</dbReference>
<dbReference type="GeneID" id="89979069"/>
<comment type="caution">
    <text evidence="9">The sequence shown here is derived from an EMBL/GenBank/DDBJ whole genome shotgun (WGS) entry which is preliminary data.</text>
</comment>
<dbReference type="RefSeq" id="XP_064709174.1">
    <property type="nucleotide sequence ID" value="XM_064854448.1"/>
</dbReference>
<gene>
    <name evidence="9" type="ORF">LTR84_010915</name>
</gene>
<dbReference type="FunFam" id="1.20.1250.20:FF:000117">
    <property type="entry name" value="MFS hexose transporter"/>
    <property type="match status" value="1"/>
</dbReference>
<evidence type="ECO:0000256" key="6">
    <source>
        <dbReference type="SAM" id="MobiDB-lite"/>
    </source>
</evidence>
<organism evidence="9 10">
    <name type="scientific">Exophiala bonariae</name>
    <dbReference type="NCBI Taxonomy" id="1690606"/>
    <lineage>
        <taxon>Eukaryota</taxon>
        <taxon>Fungi</taxon>
        <taxon>Dikarya</taxon>
        <taxon>Ascomycota</taxon>
        <taxon>Pezizomycotina</taxon>
        <taxon>Eurotiomycetes</taxon>
        <taxon>Chaetothyriomycetidae</taxon>
        <taxon>Chaetothyriales</taxon>
        <taxon>Herpotrichiellaceae</taxon>
        <taxon>Exophiala</taxon>
    </lineage>
</organism>
<evidence type="ECO:0000256" key="3">
    <source>
        <dbReference type="ARBA" id="ARBA00022692"/>
    </source>
</evidence>
<feature type="transmembrane region" description="Helical" evidence="7">
    <location>
        <begin position="299"/>
        <end position="319"/>
    </location>
</feature>
<dbReference type="InterPro" id="IPR036259">
    <property type="entry name" value="MFS_trans_sf"/>
</dbReference>
<dbReference type="AlphaFoldDB" id="A0AAV9NK53"/>
<feature type="transmembrane region" description="Helical" evidence="7">
    <location>
        <begin position="464"/>
        <end position="483"/>
    </location>
</feature>
<feature type="transmembrane region" description="Helical" evidence="7">
    <location>
        <begin position="45"/>
        <end position="66"/>
    </location>
</feature>
<dbReference type="InterPro" id="IPR005829">
    <property type="entry name" value="Sugar_transporter_CS"/>
</dbReference>
<feature type="transmembrane region" description="Helical" evidence="7">
    <location>
        <begin position="174"/>
        <end position="192"/>
    </location>
</feature>
<comment type="subcellular location">
    <subcellularLocation>
        <location evidence="1">Membrane</location>
        <topology evidence="1">Multi-pass membrane protein</topology>
    </subcellularLocation>
</comment>
<feature type="transmembrane region" description="Helical" evidence="7">
    <location>
        <begin position="434"/>
        <end position="452"/>
    </location>
</feature>
<dbReference type="PROSITE" id="PS00216">
    <property type="entry name" value="SUGAR_TRANSPORT_1"/>
    <property type="match status" value="1"/>
</dbReference>
<dbReference type="PROSITE" id="PS50850">
    <property type="entry name" value="MFS"/>
    <property type="match status" value="1"/>
</dbReference>
<proteinExistence type="inferred from homology"/>
<feature type="transmembrane region" description="Helical" evidence="7">
    <location>
        <begin position="339"/>
        <end position="356"/>
    </location>
</feature>
<dbReference type="EMBL" id="JAVRRD010000005">
    <property type="protein sequence ID" value="KAK5058651.1"/>
    <property type="molecule type" value="Genomic_DNA"/>
</dbReference>
<feature type="transmembrane region" description="Helical" evidence="7">
    <location>
        <begin position="396"/>
        <end position="413"/>
    </location>
</feature>
<dbReference type="PANTHER" id="PTHR48022:SF63">
    <property type="entry name" value="TRANSPORTER, PUTATIVE-RELATED"/>
    <property type="match status" value="1"/>
</dbReference>
<keyword evidence="5 7" id="KW-0472">Membrane</keyword>
<dbReference type="GO" id="GO:0005351">
    <property type="term" value="F:carbohydrate:proton symporter activity"/>
    <property type="evidence" value="ECO:0007669"/>
    <property type="project" value="TreeGrafter"/>
</dbReference>
<accession>A0AAV9NK53</accession>
<keyword evidence="3 7" id="KW-0812">Transmembrane</keyword>
<dbReference type="GO" id="GO:0016020">
    <property type="term" value="C:membrane"/>
    <property type="evidence" value="ECO:0007669"/>
    <property type="project" value="UniProtKB-SubCell"/>
</dbReference>
<feature type="transmembrane region" description="Helical" evidence="7">
    <location>
        <begin position="86"/>
        <end position="105"/>
    </location>
</feature>
<feature type="region of interest" description="Disordered" evidence="6">
    <location>
        <begin position="523"/>
        <end position="543"/>
    </location>
</feature>
<comment type="similarity">
    <text evidence="2">Belongs to the major facilitator superfamily. Sugar transporter (TC 2.A.1.1) family.</text>
</comment>
<feature type="transmembrane region" description="Helical" evidence="7">
    <location>
        <begin position="204"/>
        <end position="227"/>
    </location>
</feature>
<evidence type="ECO:0000313" key="9">
    <source>
        <dbReference type="EMBL" id="KAK5058651.1"/>
    </source>
</evidence>
<evidence type="ECO:0000259" key="8">
    <source>
        <dbReference type="PROSITE" id="PS50850"/>
    </source>
</evidence>
<feature type="transmembrane region" description="Helical" evidence="7">
    <location>
        <begin position="117"/>
        <end position="136"/>
    </location>
</feature>
<dbReference type="InterPro" id="IPR020846">
    <property type="entry name" value="MFS_dom"/>
</dbReference>
<dbReference type="Pfam" id="PF00083">
    <property type="entry name" value="Sugar_tr"/>
    <property type="match status" value="1"/>
</dbReference>
<evidence type="ECO:0000256" key="2">
    <source>
        <dbReference type="ARBA" id="ARBA00010992"/>
    </source>
</evidence>
<protein>
    <recommendedName>
        <fullName evidence="8">Major facilitator superfamily (MFS) profile domain-containing protein</fullName>
    </recommendedName>
</protein>
<feature type="domain" description="Major facilitator superfamily (MFS) profile" evidence="8">
    <location>
        <begin position="48"/>
        <end position="487"/>
    </location>
</feature>
<dbReference type="Proteomes" id="UP001358417">
    <property type="component" value="Unassembled WGS sequence"/>
</dbReference>
<keyword evidence="4 7" id="KW-1133">Transmembrane helix</keyword>
<reference evidence="9 10" key="1">
    <citation type="submission" date="2023-08" db="EMBL/GenBank/DDBJ databases">
        <title>Black Yeasts Isolated from many extreme environments.</title>
        <authorList>
            <person name="Coleine C."/>
            <person name="Stajich J.E."/>
            <person name="Selbmann L."/>
        </authorList>
    </citation>
    <scope>NUCLEOTIDE SEQUENCE [LARGE SCALE GENOMIC DNA]</scope>
    <source>
        <strain evidence="9 10">CCFEE 5792</strain>
    </source>
</reference>
<evidence type="ECO:0000256" key="5">
    <source>
        <dbReference type="ARBA" id="ARBA00023136"/>
    </source>
</evidence>
<evidence type="ECO:0000313" key="10">
    <source>
        <dbReference type="Proteomes" id="UP001358417"/>
    </source>
</evidence>
<sequence>MRFGAKKLQASRATRLEKPPKGHFFFAGRVFPRIKWWQKPHLRRLYFYCVVLIFVNIANGFDGSMMNSLQSLPYWQDYFGHPKGRVLGMLGSSMSLGSIIGLPFVPIVCDRFGRKKGVILGSSILIVGVALQAGAANYNMFLSARFVLGFGMAFATNAGPLLCAEIAHPQDRAIITTFMGCSYAMGSFVAAWTTFGTLKIKSDWAWRLPSALQAWATVVVICVIWFIPESPRYHMDRDNHAKALQMLAHYHGEGNEHDEFVQLEYTEIRTALDIDREFQRNTRWVDLVATKGNRHRMSLIIAIALFGQWSGNGIIAYYLKLILDDIGIKKPSQQLGINGGSKAMSLLVNIFAAFYIDRLGRRPILMISTIGMLTCFVLWTILSARYAIEENPSTGLGRGVVALIYMYNFSYNLKTGLPLTYTTEIMPYGLRAKAAMAGGLVTMAAVFFNQFINPIAMGALHWRYYIFYCCFLGFEVWFLYFFVVETRYVPMEEIAKYFDGETADVSAVTNAQFKAELAEQGTAEQIENKSSAPEISITGKELR</sequence>
<dbReference type="Gene3D" id="1.20.1250.20">
    <property type="entry name" value="MFS general substrate transporter like domains"/>
    <property type="match status" value="1"/>
</dbReference>
<evidence type="ECO:0000256" key="1">
    <source>
        <dbReference type="ARBA" id="ARBA00004141"/>
    </source>
</evidence>
<feature type="transmembrane region" description="Helical" evidence="7">
    <location>
        <begin position="142"/>
        <end position="162"/>
    </location>
</feature>
<evidence type="ECO:0000256" key="4">
    <source>
        <dbReference type="ARBA" id="ARBA00022989"/>
    </source>
</evidence>
<feature type="compositionally biased region" description="Polar residues" evidence="6">
    <location>
        <begin position="523"/>
        <end position="533"/>
    </location>
</feature>